<dbReference type="PANTHER" id="PTHR11610:SF174">
    <property type="entry name" value="MIP30168P"/>
    <property type="match status" value="1"/>
</dbReference>
<keyword evidence="10" id="KW-1185">Reference proteome</keyword>
<accession>A0A9R1U8F9</accession>
<dbReference type="Proteomes" id="UP000694866">
    <property type="component" value="Unplaced"/>
</dbReference>
<dbReference type="RefSeq" id="XP_011311216.1">
    <property type="nucleotide sequence ID" value="XM_011312914.1"/>
</dbReference>
<dbReference type="InterPro" id="IPR029058">
    <property type="entry name" value="AB_hydrolase_fold"/>
</dbReference>
<comment type="subcellular location">
    <subcellularLocation>
        <location evidence="2">Secreted</location>
    </subcellularLocation>
</comment>
<dbReference type="SUPFAM" id="SSF53474">
    <property type="entry name" value="alpha/beta-Hydrolases"/>
    <property type="match status" value="1"/>
</dbReference>
<keyword evidence="5" id="KW-0964">Secreted</keyword>
<dbReference type="GeneID" id="105271386"/>
<evidence type="ECO:0000256" key="3">
    <source>
        <dbReference type="ARBA" id="ARBA00010701"/>
    </source>
</evidence>
<feature type="domain" description="Lipase" evidence="9">
    <location>
        <begin position="22"/>
        <end position="189"/>
    </location>
</feature>
<keyword evidence="6" id="KW-0378">Hydrolase</keyword>
<name>A0A9R1U8F9_9HYME</name>
<dbReference type="AlphaFoldDB" id="A0A9R1U8F9"/>
<dbReference type="InterPro" id="IPR000734">
    <property type="entry name" value="TAG_lipase"/>
</dbReference>
<dbReference type="GO" id="GO:0008970">
    <property type="term" value="F:phospholipase A1 activity"/>
    <property type="evidence" value="ECO:0007669"/>
    <property type="project" value="UniProtKB-EC"/>
</dbReference>
<evidence type="ECO:0000256" key="4">
    <source>
        <dbReference type="ARBA" id="ARBA00013179"/>
    </source>
</evidence>
<organism evidence="10 12">
    <name type="scientific">Fopius arisanus</name>
    <dbReference type="NCBI Taxonomy" id="64838"/>
    <lineage>
        <taxon>Eukaryota</taxon>
        <taxon>Metazoa</taxon>
        <taxon>Ecdysozoa</taxon>
        <taxon>Arthropoda</taxon>
        <taxon>Hexapoda</taxon>
        <taxon>Insecta</taxon>
        <taxon>Pterygota</taxon>
        <taxon>Neoptera</taxon>
        <taxon>Endopterygota</taxon>
        <taxon>Hymenoptera</taxon>
        <taxon>Apocrita</taxon>
        <taxon>Ichneumonoidea</taxon>
        <taxon>Braconidae</taxon>
        <taxon>Opiinae</taxon>
        <taxon>Fopius</taxon>
    </lineage>
</organism>
<evidence type="ECO:0000313" key="11">
    <source>
        <dbReference type="RefSeq" id="XP_011311216.1"/>
    </source>
</evidence>
<reference evidence="11 12" key="1">
    <citation type="submission" date="2025-04" db="UniProtKB">
        <authorList>
            <consortium name="RefSeq"/>
        </authorList>
    </citation>
    <scope>IDENTIFICATION</scope>
    <source>
        <strain evidence="11 12">USDA-PBARC FA_bdor</strain>
        <tissue evidence="11 12">Whole organism</tissue>
    </source>
</reference>
<evidence type="ECO:0000313" key="12">
    <source>
        <dbReference type="RefSeq" id="XP_011311217.1"/>
    </source>
</evidence>
<dbReference type="GO" id="GO:0017171">
    <property type="term" value="F:serine hydrolase activity"/>
    <property type="evidence" value="ECO:0007669"/>
    <property type="project" value="TreeGrafter"/>
</dbReference>
<dbReference type="InterPro" id="IPR013818">
    <property type="entry name" value="Lipase"/>
</dbReference>
<evidence type="ECO:0000259" key="9">
    <source>
        <dbReference type="Pfam" id="PF00151"/>
    </source>
</evidence>
<sequence length="364" mass="41949">MDVSGLKYFVIAIVYFTCKVEGQNKTLKDLFNSTSCAQPPYTCPHPQIQFYLYTRTTQKNPALLNVRDPRSLDYTTFDKSHSTKVIIHGFGGGRNLAPSTDLRNAFFKRGNYNIIIVDYGSLVREPCLSQMQWGPDFCSRCIAQLVRYLRDHQRGTPVETIHVLGYSVGAHIAGLIANHLPDDKLGRITDDCFRSRSDNIFLYEWKQIQGLGRDRCALCRYYSYRCWHFGTVGTKWSCRFLCQWRLQSAWMRLYVDTQNTILRSHESNSLLHRVDNDKVGILGGALSKFILIHHRVVPSRGRRMDPDGGRYPSYRKRNLLSVNKRTQTIRPRTSRKKTTPEKSEAIVLPPVLSLLKQLINIIIE</sequence>
<protein>
    <recommendedName>
        <fullName evidence="4">phospholipase A1</fullName>
        <ecNumber evidence="4">3.1.1.32</ecNumber>
    </recommendedName>
</protein>
<dbReference type="GO" id="GO:0005615">
    <property type="term" value="C:extracellular space"/>
    <property type="evidence" value="ECO:0007669"/>
    <property type="project" value="TreeGrafter"/>
</dbReference>
<dbReference type="GO" id="GO:0016042">
    <property type="term" value="P:lipid catabolic process"/>
    <property type="evidence" value="ECO:0007669"/>
    <property type="project" value="TreeGrafter"/>
</dbReference>
<evidence type="ECO:0000256" key="1">
    <source>
        <dbReference type="ARBA" id="ARBA00000111"/>
    </source>
</evidence>
<evidence type="ECO:0000256" key="5">
    <source>
        <dbReference type="ARBA" id="ARBA00022525"/>
    </source>
</evidence>
<dbReference type="EC" id="3.1.1.32" evidence="4"/>
<dbReference type="PANTHER" id="PTHR11610">
    <property type="entry name" value="LIPASE"/>
    <property type="match status" value="1"/>
</dbReference>
<dbReference type="RefSeq" id="XP_011311217.1">
    <property type="nucleotide sequence ID" value="XM_011312915.1"/>
</dbReference>
<dbReference type="PRINTS" id="PR00821">
    <property type="entry name" value="TAGLIPASE"/>
</dbReference>
<evidence type="ECO:0000256" key="2">
    <source>
        <dbReference type="ARBA" id="ARBA00004613"/>
    </source>
</evidence>
<accession>A0A9R1U6X8</accession>
<dbReference type="OrthoDB" id="199913at2759"/>
<evidence type="ECO:0000256" key="8">
    <source>
        <dbReference type="RuleBase" id="RU004262"/>
    </source>
</evidence>
<evidence type="ECO:0000256" key="6">
    <source>
        <dbReference type="ARBA" id="ARBA00022801"/>
    </source>
</evidence>
<evidence type="ECO:0000313" key="10">
    <source>
        <dbReference type="Proteomes" id="UP000694866"/>
    </source>
</evidence>
<keyword evidence="7" id="KW-1015">Disulfide bond</keyword>
<dbReference type="Gene3D" id="3.40.50.1820">
    <property type="entry name" value="alpha/beta hydrolase"/>
    <property type="match status" value="1"/>
</dbReference>
<dbReference type="Pfam" id="PF00151">
    <property type="entry name" value="Lipase"/>
    <property type="match status" value="1"/>
</dbReference>
<evidence type="ECO:0000256" key="7">
    <source>
        <dbReference type="ARBA" id="ARBA00023157"/>
    </source>
</evidence>
<proteinExistence type="inferred from homology"/>
<dbReference type="KEGG" id="fas:105271386"/>
<comment type="catalytic activity">
    <reaction evidence="1">
        <text>a 1,2-diacyl-sn-glycero-3-phosphocholine + H2O = a 2-acyl-sn-glycero-3-phosphocholine + a fatty acid + H(+)</text>
        <dbReference type="Rhea" id="RHEA:18689"/>
        <dbReference type="ChEBI" id="CHEBI:15377"/>
        <dbReference type="ChEBI" id="CHEBI:15378"/>
        <dbReference type="ChEBI" id="CHEBI:28868"/>
        <dbReference type="ChEBI" id="CHEBI:57643"/>
        <dbReference type="ChEBI" id="CHEBI:57875"/>
        <dbReference type="EC" id="3.1.1.32"/>
    </reaction>
</comment>
<comment type="similarity">
    <text evidence="3 8">Belongs to the AB hydrolase superfamily. Lipase family.</text>
</comment>
<gene>
    <name evidence="11 12" type="primary">LOC105271386</name>
</gene>